<protein>
    <submittedName>
        <fullName evidence="6">LLM class flavin-dependent oxidoreductase</fullName>
    </submittedName>
</protein>
<dbReference type="EMBL" id="RJMB01000022">
    <property type="protein sequence ID" value="RNL82538.1"/>
    <property type="molecule type" value="Genomic_DNA"/>
</dbReference>
<dbReference type="InterPro" id="IPR036661">
    <property type="entry name" value="Luciferase-like_sf"/>
</dbReference>
<dbReference type="AlphaFoldDB" id="A0A3N0E3Z2"/>
<proteinExistence type="predicted"/>
<dbReference type="InterPro" id="IPR011251">
    <property type="entry name" value="Luciferase-like_dom"/>
</dbReference>
<dbReference type="PANTHER" id="PTHR42847">
    <property type="entry name" value="ALKANESULFONATE MONOOXYGENASE"/>
    <property type="match status" value="1"/>
</dbReference>
<evidence type="ECO:0000256" key="4">
    <source>
        <dbReference type="ARBA" id="ARBA00023033"/>
    </source>
</evidence>
<keyword evidence="2" id="KW-0288">FMN</keyword>
<evidence type="ECO:0000256" key="2">
    <source>
        <dbReference type="ARBA" id="ARBA00022643"/>
    </source>
</evidence>
<organism evidence="6 7">
    <name type="scientific">Halostreptopolyspora alba</name>
    <dbReference type="NCBI Taxonomy" id="2487137"/>
    <lineage>
        <taxon>Bacteria</taxon>
        <taxon>Bacillati</taxon>
        <taxon>Actinomycetota</taxon>
        <taxon>Actinomycetes</taxon>
        <taxon>Streptosporangiales</taxon>
        <taxon>Nocardiopsidaceae</taxon>
        <taxon>Halostreptopolyspora</taxon>
    </lineage>
</organism>
<dbReference type="SUPFAM" id="SSF51679">
    <property type="entry name" value="Bacterial luciferase-like"/>
    <property type="match status" value="1"/>
</dbReference>
<dbReference type="Pfam" id="PF00296">
    <property type="entry name" value="Bac_luciferase"/>
    <property type="match status" value="1"/>
</dbReference>
<dbReference type="GO" id="GO:0046306">
    <property type="term" value="P:alkanesulfonate catabolic process"/>
    <property type="evidence" value="ECO:0007669"/>
    <property type="project" value="TreeGrafter"/>
</dbReference>
<keyword evidence="7" id="KW-1185">Reference proteome</keyword>
<evidence type="ECO:0000313" key="7">
    <source>
        <dbReference type="Proteomes" id="UP000269198"/>
    </source>
</evidence>
<keyword evidence="4" id="KW-0503">Monooxygenase</keyword>
<evidence type="ECO:0000313" key="6">
    <source>
        <dbReference type="EMBL" id="RNL82538.1"/>
    </source>
</evidence>
<dbReference type="PANTHER" id="PTHR42847:SF4">
    <property type="entry name" value="ALKANESULFONATE MONOOXYGENASE-RELATED"/>
    <property type="match status" value="1"/>
</dbReference>
<name>A0A3N0E3Z2_9ACTN</name>
<dbReference type="Gene3D" id="3.20.20.30">
    <property type="entry name" value="Luciferase-like domain"/>
    <property type="match status" value="1"/>
</dbReference>
<dbReference type="InterPro" id="IPR050172">
    <property type="entry name" value="SsuD_RutA_monooxygenase"/>
</dbReference>
<dbReference type="OrthoDB" id="3532562at2"/>
<comment type="caution">
    <text evidence="6">The sequence shown here is derived from an EMBL/GenBank/DDBJ whole genome shotgun (WGS) entry which is preliminary data.</text>
</comment>
<evidence type="ECO:0000259" key="5">
    <source>
        <dbReference type="Pfam" id="PF00296"/>
    </source>
</evidence>
<evidence type="ECO:0000256" key="1">
    <source>
        <dbReference type="ARBA" id="ARBA00022630"/>
    </source>
</evidence>
<sequence>MSGIDVGVFLPTMTEGDAPMTDVAAAASHVERLGFESAWVTDQLVAGEGVPVLDSMVSLATAAAVTERVSLGLGVLVVPLRRVAWIAKQVASLQHVSDGRVLLGVGVGGDRHERSWAAAGVPRRERGRRTDGALDVLPDLLAGRSVRLGAQPHAPEVRLSPAAPVPPLLVGGMSEAAIRRTVRYGDGWFLLPGPPEVVASGRARLAELAAAAHRPTPAITATTMVALRPDPALPEDAALRRSLSDPKGMFGIPTGHVDSVLTGGDPPAIAAHLATLADQGVERVVVTLAAGDWFRQAELLAEARELITTKAGLSSENTH</sequence>
<keyword evidence="3" id="KW-0560">Oxidoreductase</keyword>
<dbReference type="GO" id="GO:0008726">
    <property type="term" value="F:alkanesulfonate monooxygenase activity"/>
    <property type="evidence" value="ECO:0007669"/>
    <property type="project" value="TreeGrafter"/>
</dbReference>
<dbReference type="Proteomes" id="UP000269198">
    <property type="component" value="Unassembled WGS sequence"/>
</dbReference>
<reference evidence="6 7" key="1">
    <citation type="submission" date="2018-11" db="EMBL/GenBank/DDBJ databases">
        <title>The genome draft of YIM 96095.</title>
        <authorList>
            <person name="Tang S.-K."/>
            <person name="Chunyu W.-X."/>
            <person name="Feng Y.-Z."/>
        </authorList>
    </citation>
    <scope>NUCLEOTIDE SEQUENCE [LARGE SCALE GENOMIC DNA]</scope>
    <source>
        <strain evidence="6 7">YIM 96095</strain>
    </source>
</reference>
<feature type="domain" description="Luciferase-like" evidence="5">
    <location>
        <begin position="9"/>
        <end position="242"/>
    </location>
</feature>
<keyword evidence="1" id="KW-0285">Flavoprotein</keyword>
<gene>
    <name evidence="6" type="ORF">EFW17_18850</name>
</gene>
<dbReference type="RefSeq" id="WP_123202744.1">
    <property type="nucleotide sequence ID" value="NZ_RJMB01000022.1"/>
</dbReference>
<accession>A0A3N0E3Z2</accession>
<evidence type="ECO:0000256" key="3">
    <source>
        <dbReference type="ARBA" id="ARBA00023002"/>
    </source>
</evidence>